<accession>A0A0K0FFJ4</accession>
<keyword evidence="2" id="KW-1185">Reference proteome</keyword>
<reference evidence="3" key="2">
    <citation type="submission" date="2015-08" db="UniProtKB">
        <authorList>
            <consortium name="WormBaseParasite"/>
        </authorList>
    </citation>
    <scope>IDENTIFICATION</scope>
</reference>
<proteinExistence type="predicted"/>
<name>A0A0K0FFJ4_STRVS</name>
<organism evidence="2 3">
    <name type="scientific">Strongyloides venezuelensis</name>
    <name type="common">Threadworm</name>
    <dbReference type="NCBI Taxonomy" id="75913"/>
    <lineage>
        <taxon>Eukaryota</taxon>
        <taxon>Metazoa</taxon>
        <taxon>Ecdysozoa</taxon>
        <taxon>Nematoda</taxon>
        <taxon>Chromadorea</taxon>
        <taxon>Rhabditida</taxon>
        <taxon>Tylenchina</taxon>
        <taxon>Panagrolaimomorpha</taxon>
        <taxon>Strongyloidoidea</taxon>
        <taxon>Strongyloididae</taxon>
        <taxon>Strongyloides</taxon>
    </lineage>
</organism>
<dbReference type="Proteomes" id="UP000035680">
    <property type="component" value="Unassembled WGS sequence"/>
</dbReference>
<dbReference type="AlphaFoldDB" id="A0A0K0FFJ4"/>
<keyword evidence="1" id="KW-0732">Signal</keyword>
<dbReference type="WBParaSite" id="SVE_0763700.1">
    <property type="protein sequence ID" value="SVE_0763700.1"/>
    <property type="gene ID" value="SVE_0763700"/>
</dbReference>
<evidence type="ECO:0000313" key="2">
    <source>
        <dbReference type="Proteomes" id="UP000035680"/>
    </source>
</evidence>
<evidence type="ECO:0000256" key="1">
    <source>
        <dbReference type="SAM" id="SignalP"/>
    </source>
</evidence>
<reference evidence="2" key="1">
    <citation type="submission" date="2014-07" db="EMBL/GenBank/DDBJ databases">
        <authorList>
            <person name="Martin A.A"/>
            <person name="De Silva N."/>
        </authorList>
    </citation>
    <scope>NUCLEOTIDE SEQUENCE</scope>
</reference>
<feature type="signal peptide" evidence="1">
    <location>
        <begin position="1"/>
        <end position="17"/>
    </location>
</feature>
<sequence>MIAFSTLVLLILIITTSFEYKFTECDKHFNSYCTGYMSFLEDTSKYTVTLSLDPMTAIAFDFGYERI</sequence>
<evidence type="ECO:0000313" key="3">
    <source>
        <dbReference type="WBParaSite" id="SVE_0763700.1"/>
    </source>
</evidence>
<protein>
    <submittedName>
        <fullName evidence="3">Uncharacterized protein</fullName>
    </submittedName>
</protein>
<feature type="chain" id="PRO_5005329822" evidence="1">
    <location>
        <begin position="18"/>
        <end position="67"/>
    </location>
</feature>